<dbReference type="GO" id="GO:0009253">
    <property type="term" value="P:peptidoglycan catabolic process"/>
    <property type="evidence" value="ECO:0007669"/>
    <property type="project" value="InterPro"/>
</dbReference>
<evidence type="ECO:0000256" key="6">
    <source>
        <dbReference type="SAM" id="SignalP"/>
    </source>
</evidence>
<evidence type="ECO:0000256" key="3">
    <source>
        <dbReference type="ARBA" id="ARBA00022801"/>
    </source>
</evidence>
<feature type="signal peptide" evidence="6">
    <location>
        <begin position="1"/>
        <end position="41"/>
    </location>
</feature>
<dbReference type="CDD" id="cd06583">
    <property type="entry name" value="PGRP"/>
    <property type="match status" value="1"/>
</dbReference>
<dbReference type="EC" id="3.5.1.28" evidence="2"/>
<dbReference type="InterPro" id="IPR051206">
    <property type="entry name" value="NAMLAA_amidase_2"/>
</dbReference>
<dbReference type="GO" id="GO:0071555">
    <property type="term" value="P:cell wall organization"/>
    <property type="evidence" value="ECO:0007669"/>
    <property type="project" value="UniProtKB-KW"/>
</dbReference>
<dbReference type="FunFam" id="3.40.80.10:FF:000006">
    <property type="entry name" value="N-acetylmuramoyl-L-alanine amidase"/>
    <property type="match status" value="1"/>
</dbReference>
<evidence type="ECO:0000256" key="1">
    <source>
        <dbReference type="ARBA" id="ARBA00001561"/>
    </source>
</evidence>
<evidence type="ECO:0000313" key="9">
    <source>
        <dbReference type="Proteomes" id="UP000466345"/>
    </source>
</evidence>
<reference evidence="8 9" key="1">
    <citation type="submission" date="2019-10" db="EMBL/GenBank/DDBJ databases">
        <title>Streptomyces smaragdinus sp. nov. and Streptomyces fabii sp. nov., isolated from the gut of fungus growing-termite Macrotermes natalensis.</title>
        <authorList>
            <person name="Schwitalla J."/>
            <person name="Benndorf R."/>
            <person name="Martin K."/>
            <person name="De Beer W."/>
            <person name="Kaster A.-K."/>
            <person name="Vollmers J."/>
            <person name="Poulsen M."/>
            <person name="Beemelmanns C."/>
        </authorList>
    </citation>
    <scope>NUCLEOTIDE SEQUENCE [LARGE SCALE GENOMIC DNA]</scope>
    <source>
        <strain evidence="8 9">RB5</strain>
    </source>
</reference>
<gene>
    <name evidence="8" type="ORF">SRB5_13360</name>
</gene>
<dbReference type="Proteomes" id="UP000466345">
    <property type="component" value="Unassembled WGS sequence"/>
</dbReference>
<keyword evidence="6" id="KW-0732">Signal</keyword>
<dbReference type="Gene3D" id="3.40.80.10">
    <property type="entry name" value="Peptidoglycan recognition protein-like"/>
    <property type="match status" value="1"/>
</dbReference>
<accession>A0A7K0CCN7</accession>
<feature type="domain" description="N-acetylmuramoyl-L-alanine amidase" evidence="7">
    <location>
        <begin position="290"/>
        <end position="429"/>
    </location>
</feature>
<dbReference type="AlphaFoldDB" id="A0A7K0CCN7"/>
<organism evidence="8 9">
    <name type="scientific">Streptomyces smaragdinus</name>
    <dbReference type="NCBI Taxonomy" id="2585196"/>
    <lineage>
        <taxon>Bacteria</taxon>
        <taxon>Bacillati</taxon>
        <taxon>Actinomycetota</taxon>
        <taxon>Actinomycetes</taxon>
        <taxon>Kitasatosporales</taxon>
        <taxon>Streptomycetaceae</taxon>
        <taxon>Streptomyces</taxon>
    </lineage>
</organism>
<keyword evidence="3" id="KW-0378">Hydrolase</keyword>
<feature type="region of interest" description="Disordered" evidence="5">
    <location>
        <begin position="102"/>
        <end position="140"/>
    </location>
</feature>
<dbReference type="PANTHER" id="PTHR30417">
    <property type="entry name" value="N-ACETYLMURAMOYL-L-ALANINE AMIDASE AMID"/>
    <property type="match status" value="1"/>
</dbReference>
<proteinExistence type="predicted"/>
<sequence length="667" mass="70680">MPQDLPQSRLQSRSRRARLTAAVAAAAFTLPLLQAAQPAAADDDATALQRAFADAAADSGVPEAVLLGVSYLQSRWDGHDGAPSVVGGYGPMHLTDADGALAAAGQRGDHHTEGTEDPRGDTDGPVSLPAPTPADTPSAGDYETLERAAGLTGLAPDQLRADDAANVAGGAALLADTQQRLGLPASADPADWYAAVASYAGSDSREAATVFADDVYAVIAEGAARTTDEGQRVALPATAVAPRTEQASLLGMESQGSDPRAECPPTVACDWIDAAYAQYPRADGSLTYGNHDKGSRPATQKIKYIVIHDMEGYYQGSINLVKTATYTASWQYSLRASDGAIAQHLPAKDVGWQAGNWYINATSIGLEHEGFLTAPDTWYTEAMYRTSSRLVRYLAQQNDIPLDRHHILGHYNVPGIGTANIAGMHTDPGPYWDWDHYFQLLGRPITPSAGTHSNLLTIRTDYDSNNLPFTGCTGANVLCPAHGSEPVRLHVSPSDDSALVPDFGTHPGNGTSTIGVNDIGARASTGQQYAVADRSGDWTAIWYNGRKAWFHNPADSPTAVPSRGFVATPKAGRAKVDVYGVAYPLASDYPAGVAVRAFAPLPYEFLAGQSYAVGGDGEPFTGEFYSAVTFDPANHQVVRGQSYYQIQLGHRIAFVRADQVDVVPSRP</sequence>
<feature type="chain" id="PRO_5029673949" description="N-acetylmuramoyl-L-alanine amidase" evidence="6">
    <location>
        <begin position="42"/>
        <end position="667"/>
    </location>
</feature>
<dbReference type="Gene3D" id="1.10.530.10">
    <property type="match status" value="1"/>
</dbReference>
<dbReference type="Pfam" id="PF01510">
    <property type="entry name" value="Amidase_2"/>
    <property type="match status" value="1"/>
</dbReference>
<dbReference type="InterPro" id="IPR002502">
    <property type="entry name" value="Amidase_domain"/>
</dbReference>
<evidence type="ECO:0000259" key="7">
    <source>
        <dbReference type="SMART" id="SM00644"/>
    </source>
</evidence>
<dbReference type="GO" id="GO:0009254">
    <property type="term" value="P:peptidoglycan turnover"/>
    <property type="evidence" value="ECO:0007669"/>
    <property type="project" value="TreeGrafter"/>
</dbReference>
<comment type="catalytic activity">
    <reaction evidence="1">
        <text>Hydrolyzes the link between N-acetylmuramoyl residues and L-amino acid residues in certain cell-wall glycopeptides.</text>
        <dbReference type="EC" id="3.5.1.28"/>
    </reaction>
</comment>
<dbReference type="SUPFAM" id="SSF55846">
    <property type="entry name" value="N-acetylmuramoyl-L-alanine amidase-like"/>
    <property type="match status" value="1"/>
</dbReference>
<dbReference type="PANTHER" id="PTHR30417:SF1">
    <property type="entry name" value="N-ACETYLMURAMOYL-L-ALANINE AMIDASE AMID"/>
    <property type="match status" value="1"/>
</dbReference>
<keyword evidence="9" id="KW-1185">Reference proteome</keyword>
<name>A0A7K0CCN7_9ACTN</name>
<protein>
    <recommendedName>
        <fullName evidence="2">N-acetylmuramoyl-L-alanine amidase</fullName>
        <ecNumber evidence="2">3.5.1.28</ecNumber>
    </recommendedName>
</protein>
<dbReference type="SMART" id="SM00644">
    <property type="entry name" value="Ami_2"/>
    <property type="match status" value="1"/>
</dbReference>
<evidence type="ECO:0000256" key="2">
    <source>
        <dbReference type="ARBA" id="ARBA00011901"/>
    </source>
</evidence>
<dbReference type="EMBL" id="WEGJ01000003">
    <property type="protein sequence ID" value="MQY11221.1"/>
    <property type="molecule type" value="Genomic_DNA"/>
</dbReference>
<dbReference type="RefSeq" id="WP_228389854.1">
    <property type="nucleotide sequence ID" value="NZ_WEGJ01000003.1"/>
</dbReference>
<feature type="compositionally biased region" description="Basic and acidic residues" evidence="5">
    <location>
        <begin position="107"/>
        <end position="122"/>
    </location>
</feature>
<evidence type="ECO:0000313" key="8">
    <source>
        <dbReference type="EMBL" id="MQY11221.1"/>
    </source>
</evidence>
<keyword evidence="4" id="KW-0961">Cell wall biogenesis/degradation</keyword>
<evidence type="ECO:0000256" key="4">
    <source>
        <dbReference type="ARBA" id="ARBA00023316"/>
    </source>
</evidence>
<dbReference type="GO" id="GO:0008745">
    <property type="term" value="F:N-acetylmuramoyl-L-alanine amidase activity"/>
    <property type="evidence" value="ECO:0007669"/>
    <property type="project" value="UniProtKB-EC"/>
</dbReference>
<dbReference type="InterPro" id="IPR036505">
    <property type="entry name" value="Amidase/PGRP_sf"/>
</dbReference>
<evidence type="ECO:0000256" key="5">
    <source>
        <dbReference type="SAM" id="MobiDB-lite"/>
    </source>
</evidence>
<comment type="caution">
    <text evidence="8">The sequence shown here is derived from an EMBL/GenBank/DDBJ whole genome shotgun (WGS) entry which is preliminary data.</text>
</comment>